<dbReference type="EnsemblPlants" id="KQL25976">
    <property type="protein sequence ID" value="KQL25976"/>
    <property type="gene ID" value="SETIT_031857mg"/>
</dbReference>
<keyword evidence="2" id="KW-1185">Reference proteome</keyword>
<organism evidence="1 2">
    <name type="scientific">Setaria italica</name>
    <name type="common">Foxtail millet</name>
    <name type="synonym">Panicum italicum</name>
    <dbReference type="NCBI Taxonomy" id="4555"/>
    <lineage>
        <taxon>Eukaryota</taxon>
        <taxon>Viridiplantae</taxon>
        <taxon>Streptophyta</taxon>
        <taxon>Embryophyta</taxon>
        <taxon>Tracheophyta</taxon>
        <taxon>Spermatophyta</taxon>
        <taxon>Magnoliopsida</taxon>
        <taxon>Liliopsida</taxon>
        <taxon>Poales</taxon>
        <taxon>Poaceae</taxon>
        <taxon>PACMAD clade</taxon>
        <taxon>Panicoideae</taxon>
        <taxon>Panicodae</taxon>
        <taxon>Paniceae</taxon>
        <taxon>Cenchrinae</taxon>
        <taxon>Setaria</taxon>
    </lineage>
</organism>
<evidence type="ECO:0000313" key="2">
    <source>
        <dbReference type="Proteomes" id="UP000004995"/>
    </source>
</evidence>
<dbReference type="Gramene" id="KQL25976">
    <property type="protein sequence ID" value="KQL25976"/>
    <property type="gene ID" value="SETIT_031857mg"/>
</dbReference>
<dbReference type="InParanoid" id="K3ZZ25"/>
<reference evidence="1" key="2">
    <citation type="submission" date="2018-08" db="UniProtKB">
        <authorList>
            <consortium name="EnsemblPlants"/>
        </authorList>
    </citation>
    <scope>IDENTIFICATION</scope>
    <source>
        <strain evidence="1">Yugu1</strain>
    </source>
</reference>
<accession>K3ZZ25</accession>
<sequence>MNVSSEGGVGDCFKQECVKSDARQPRVWQGDRNTLDLVYYLRASVGH</sequence>
<reference evidence="2" key="1">
    <citation type="journal article" date="2012" name="Nat. Biotechnol.">
        <title>Reference genome sequence of the model plant Setaria.</title>
        <authorList>
            <person name="Bennetzen J.L."/>
            <person name="Schmutz J."/>
            <person name="Wang H."/>
            <person name="Percifield R."/>
            <person name="Hawkins J."/>
            <person name="Pontaroli A.C."/>
            <person name="Estep M."/>
            <person name="Feng L."/>
            <person name="Vaughn J.N."/>
            <person name="Grimwood J."/>
            <person name="Jenkins J."/>
            <person name="Barry K."/>
            <person name="Lindquist E."/>
            <person name="Hellsten U."/>
            <person name="Deshpande S."/>
            <person name="Wang X."/>
            <person name="Wu X."/>
            <person name="Mitros T."/>
            <person name="Triplett J."/>
            <person name="Yang X."/>
            <person name="Ye C.Y."/>
            <person name="Mauro-Herrera M."/>
            <person name="Wang L."/>
            <person name="Li P."/>
            <person name="Sharma M."/>
            <person name="Sharma R."/>
            <person name="Ronald P.C."/>
            <person name="Panaud O."/>
            <person name="Kellogg E.A."/>
            <person name="Brutnell T.P."/>
            <person name="Doust A.N."/>
            <person name="Tuskan G.A."/>
            <person name="Rokhsar D."/>
            <person name="Devos K.M."/>
        </authorList>
    </citation>
    <scope>NUCLEOTIDE SEQUENCE [LARGE SCALE GENOMIC DNA]</scope>
    <source>
        <strain evidence="2">cv. Yugu1</strain>
    </source>
</reference>
<dbReference type="HOGENOM" id="CLU_3176317_0_0_1"/>
<dbReference type="AlphaFoldDB" id="K3ZZ25"/>
<protein>
    <submittedName>
        <fullName evidence="1">Uncharacterized protein</fullName>
    </submittedName>
</protein>
<dbReference type="Proteomes" id="UP000004995">
    <property type="component" value="Unassembled WGS sequence"/>
</dbReference>
<dbReference type="EMBL" id="AGNK02001268">
    <property type="status" value="NOT_ANNOTATED_CDS"/>
    <property type="molecule type" value="Genomic_DNA"/>
</dbReference>
<proteinExistence type="predicted"/>
<name>K3ZZ25_SETIT</name>
<evidence type="ECO:0000313" key="1">
    <source>
        <dbReference type="EnsemblPlants" id="KQL25976"/>
    </source>
</evidence>